<evidence type="ECO:0000313" key="1">
    <source>
        <dbReference type="EMBL" id="KXV77052.1"/>
    </source>
</evidence>
<dbReference type="EMBL" id="LIAA01000037">
    <property type="protein sequence ID" value="KXV77052.1"/>
    <property type="molecule type" value="Genomic_DNA"/>
</dbReference>
<comment type="caution">
    <text evidence="1">The sequence shown here is derived from an EMBL/GenBank/DDBJ whole genome shotgun (WGS) entry which is preliminary data.</text>
</comment>
<gene>
    <name evidence="1" type="ORF">AD954_09270</name>
</gene>
<protein>
    <submittedName>
        <fullName evidence="1">Uncharacterized protein</fullName>
    </submittedName>
</protein>
<dbReference type="AlphaFoldDB" id="A0A149VA84"/>
<sequence length="72" mass="8042">MGWIDEVIPCGATYCSINPVNINAGVIASHHFNNCIGIYRNFTWVAGNRIDAIAYIDKFDRTIFSCSTSRLN</sequence>
<evidence type="ECO:0000313" key="2">
    <source>
        <dbReference type="Proteomes" id="UP000075462"/>
    </source>
</evidence>
<organism evidence="1 2">
    <name type="scientific">Acetobacter cerevisiae</name>
    <dbReference type="NCBI Taxonomy" id="178900"/>
    <lineage>
        <taxon>Bacteria</taxon>
        <taxon>Pseudomonadati</taxon>
        <taxon>Pseudomonadota</taxon>
        <taxon>Alphaproteobacteria</taxon>
        <taxon>Acetobacterales</taxon>
        <taxon>Acetobacteraceae</taxon>
        <taxon>Acetobacter</taxon>
    </lineage>
</organism>
<reference evidence="1 2" key="1">
    <citation type="submission" date="2015-06" db="EMBL/GenBank/DDBJ databases">
        <title>Improved classification and identification of acetic acid bacteria using matrix-assisted laser desorption/ionization time-of-flight mass spectrometry; Gluconobacter nephelii and Gluconobacter uchimurae are later heterotypic synonyms of Gluconobacter japonicus and Gluconobacter oxydans, respectively.</title>
        <authorList>
            <person name="Li L."/>
            <person name="Cleenwerck I."/>
            <person name="De Vuyst L."/>
            <person name="Vandamme P."/>
        </authorList>
    </citation>
    <scope>NUCLEOTIDE SEQUENCE [LARGE SCALE GENOMIC DNA]</scope>
    <source>
        <strain evidence="1 2">LMG 1545</strain>
    </source>
</reference>
<accession>A0A149VA84</accession>
<dbReference type="Proteomes" id="UP000075462">
    <property type="component" value="Unassembled WGS sequence"/>
</dbReference>
<proteinExistence type="predicted"/>
<name>A0A149VA84_9PROT</name>